<evidence type="ECO:0000259" key="1">
    <source>
        <dbReference type="Pfam" id="PF20408"/>
    </source>
</evidence>
<dbReference type="InterPro" id="IPR046879">
    <property type="entry name" value="KANL3/Tex30_Abhydrolase"/>
</dbReference>
<dbReference type="PANTHER" id="PTHR13136:SF11">
    <property type="entry name" value="TESTIS-EXPRESSED PROTEIN 30"/>
    <property type="match status" value="1"/>
</dbReference>
<organism evidence="2 3">
    <name type="scientific">Aliidiomarina soli</name>
    <dbReference type="NCBI Taxonomy" id="1928574"/>
    <lineage>
        <taxon>Bacteria</taxon>
        <taxon>Pseudomonadati</taxon>
        <taxon>Pseudomonadota</taxon>
        <taxon>Gammaproteobacteria</taxon>
        <taxon>Alteromonadales</taxon>
        <taxon>Idiomarinaceae</taxon>
        <taxon>Aliidiomarina</taxon>
    </lineage>
</organism>
<feature type="domain" description="KANL3/Tex30 alpha/beta hydrolase-like" evidence="1">
    <location>
        <begin position="16"/>
        <end position="213"/>
    </location>
</feature>
<keyword evidence="3" id="KW-1185">Reference proteome</keyword>
<name>A0A432WLJ4_9GAMM</name>
<reference evidence="2 3" key="1">
    <citation type="journal article" date="2011" name="Front. Microbiol.">
        <title>Genomic signatures of strain selection and enhancement in Bacillus atrophaeus var. globigii, a historical biowarfare simulant.</title>
        <authorList>
            <person name="Gibbons H.S."/>
            <person name="Broomall S.M."/>
            <person name="McNew L.A."/>
            <person name="Daligault H."/>
            <person name="Chapman C."/>
            <person name="Bruce D."/>
            <person name="Karavis M."/>
            <person name="Krepps M."/>
            <person name="McGregor P.A."/>
            <person name="Hong C."/>
            <person name="Park K.H."/>
            <person name="Akmal A."/>
            <person name="Feldman A."/>
            <person name="Lin J.S."/>
            <person name="Chang W.E."/>
            <person name="Higgs B.W."/>
            <person name="Demirev P."/>
            <person name="Lindquist J."/>
            <person name="Liem A."/>
            <person name="Fochler E."/>
            <person name="Read T.D."/>
            <person name="Tapia R."/>
            <person name="Johnson S."/>
            <person name="Bishop-Lilly K.A."/>
            <person name="Detter C."/>
            <person name="Han C."/>
            <person name="Sozhamannan S."/>
            <person name="Rosenzweig C.N."/>
            <person name="Skowronski E.W."/>
        </authorList>
    </citation>
    <scope>NUCLEOTIDE SEQUENCE [LARGE SCALE GENOMIC DNA]</scope>
    <source>
        <strain evidence="2 3">Y4G10-17</strain>
    </source>
</reference>
<evidence type="ECO:0000313" key="3">
    <source>
        <dbReference type="Proteomes" id="UP000287823"/>
    </source>
</evidence>
<dbReference type="EMBL" id="PIPO01000001">
    <property type="protein sequence ID" value="RUO34645.1"/>
    <property type="molecule type" value="Genomic_DNA"/>
</dbReference>
<dbReference type="Proteomes" id="UP000287823">
    <property type="component" value="Unassembled WGS sequence"/>
</dbReference>
<dbReference type="InterPro" id="IPR026555">
    <property type="entry name" value="NSL3/Tex30"/>
</dbReference>
<proteinExistence type="predicted"/>
<gene>
    <name evidence="2" type="ORF">CWE14_01175</name>
</gene>
<dbReference type="SUPFAM" id="SSF53474">
    <property type="entry name" value="alpha/beta-Hydrolases"/>
    <property type="match status" value="1"/>
</dbReference>
<evidence type="ECO:0000313" key="2">
    <source>
        <dbReference type="EMBL" id="RUO34645.1"/>
    </source>
</evidence>
<keyword evidence="2" id="KW-0378">Hydrolase</keyword>
<dbReference type="InterPro" id="IPR029058">
    <property type="entry name" value="AB_hydrolase_fold"/>
</dbReference>
<dbReference type="AlphaFoldDB" id="A0A432WLJ4"/>
<dbReference type="Gene3D" id="3.40.50.1820">
    <property type="entry name" value="alpha/beta hydrolase"/>
    <property type="match status" value="1"/>
</dbReference>
<dbReference type="GO" id="GO:0016787">
    <property type="term" value="F:hydrolase activity"/>
    <property type="evidence" value="ECO:0007669"/>
    <property type="project" value="UniProtKB-KW"/>
</dbReference>
<accession>A0A432WLJ4</accession>
<dbReference type="RefSeq" id="WP_126797702.1">
    <property type="nucleotide sequence ID" value="NZ_PIPO01000001.1"/>
</dbReference>
<comment type="caution">
    <text evidence="2">The sequence shown here is derived from an EMBL/GenBank/DDBJ whole genome shotgun (WGS) entry which is preliminary data.</text>
</comment>
<protein>
    <submittedName>
        <fullName evidence="2">Alpha/beta hydrolase</fullName>
    </submittedName>
</protein>
<dbReference type="Pfam" id="PF20408">
    <property type="entry name" value="Abhydrolase_11"/>
    <property type="match status" value="1"/>
</dbReference>
<dbReference type="PANTHER" id="PTHR13136">
    <property type="entry name" value="TESTIS DEVELOPMENT PROTEIN PRTD"/>
    <property type="match status" value="1"/>
</dbReference>
<sequence>MVSSEMHWDGEDNPIVLVFAHGAGAGPQSEFMHSMAAKLAHQGLAVLRFEFPYWTQVRETGRKRPPNKQDVLQQAMQDVVSKAANGTAQGKPLWLMGKSMGARVAFQSYDPLHRAGFNVKGCVGLGFPFHPPGKQDKTRTHELINGAAKNLVVHGSKDPFGKQSWIESQSLAAQLMVEWVAGGNHDLVPNKSTGVSANESWQQVAERVASFIKEHS</sequence>